<keyword evidence="6 16" id="KW-0812">Transmembrane</keyword>
<evidence type="ECO:0000256" key="14">
    <source>
        <dbReference type="ARBA" id="ARBA00033245"/>
    </source>
</evidence>
<keyword evidence="5" id="KW-1003">Cell membrane</keyword>
<evidence type="ECO:0000256" key="11">
    <source>
        <dbReference type="ARBA" id="ARBA00025034"/>
    </source>
</evidence>
<dbReference type="Proteomes" id="UP000463857">
    <property type="component" value="Chromosome"/>
</dbReference>
<sequence>MYIPIAWTLKQWHALLSLFLDPTGGLAWVLSIMLLVVTVRILLFPIFVKMIKSQRAMQELQPEIAKLRKEYGSDRQGMALAMQALQKERGVNPLAGCLPLLLQAPVFIALLHVLRRLGPDKPGLYTWSDQLTHNAAVAEVFGAPISSYFTMSGQPLQALIDETGTSSMNIKIVTAILTIIMAITQFITTKQIMKRSTTAGQLTDQMQMVQKLMLYGAPIGLLVSGTFFPLGVLLYWFFNNLWTIGQQFWVLKRMPPPGQTESTLDESVDRTKLAPRPGAKPAAKGKAAAVTAPKRTATTDTTEADPEPDTADDGAAAASTATKTRPKNGPKGKNAGKKNANAAGGAKPAKSGGAKKGAASTASTPARANSSGAAKKAVGSEGSGSSSASSPASTTPKPGARPGTVKRKKR</sequence>
<comment type="subunit">
    <text evidence="12">Interacts with the Sec translocase complex via SecD. Specifically interacts with transmembrane segments of nascent integral membrane proteins during membrane integration.</text>
</comment>
<dbReference type="NCBIfam" id="NF002899">
    <property type="entry name" value="PRK03449.1"/>
    <property type="match status" value="1"/>
</dbReference>
<evidence type="ECO:0000256" key="5">
    <source>
        <dbReference type="ARBA" id="ARBA00022475"/>
    </source>
</evidence>
<comment type="similarity">
    <text evidence="2">Belongs to the OXA1/ALB3/YidC family. Type 1 subfamily.</text>
</comment>
<evidence type="ECO:0000256" key="3">
    <source>
        <dbReference type="ARBA" id="ARBA00015325"/>
    </source>
</evidence>
<proteinExistence type="inferred from homology"/>
<dbReference type="FunCoup" id="A0A7L4YSZ7">
    <property type="interactions" value="26"/>
</dbReference>
<protein>
    <recommendedName>
        <fullName evidence="3">Membrane protein insertase YidC</fullName>
    </recommendedName>
    <alternativeName>
        <fullName evidence="15">Foldase YidC</fullName>
    </alternativeName>
    <alternativeName>
        <fullName evidence="14">Membrane integrase YidC</fullName>
    </alternativeName>
    <alternativeName>
        <fullName evidence="13">Membrane protein YidC</fullName>
    </alternativeName>
</protein>
<evidence type="ECO:0000256" key="15">
    <source>
        <dbReference type="ARBA" id="ARBA00033342"/>
    </source>
</evidence>
<evidence type="ECO:0000256" key="6">
    <source>
        <dbReference type="ARBA" id="ARBA00022692"/>
    </source>
</evidence>
<evidence type="ECO:0000256" key="2">
    <source>
        <dbReference type="ARBA" id="ARBA00010527"/>
    </source>
</evidence>
<gene>
    <name evidence="20" type="primary">yidC</name>
    <name evidence="20" type="ORF">EK0264_09445</name>
</gene>
<feature type="domain" description="Membrane insertase YidC/Oxa/ALB C-terminal" evidence="19">
    <location>
        <begin position="28"/>
        <end position="250"/>
    </location>
</feature>
<keyword evidence="21" id="KW-1185">Reference proteome</keyword>
<dbReference type="KEGG" id="eke:EK0264_09445"/>
<dbReference type="InterPro" id="IPR001708">
    <property type="entry name" value="YidC/ALB3/OXA1/COX18"/>
</dbReference>
<evidence type="ECO:0000256" key="16">
    <source>
        <dbReference type="RuleBase" id="RU003945"/>
    </source>
</evidence>
<evidence type="ECO:0000256" key="17">
    <source>
        <dbReference type="SAM" id="MobiDB-lite"/>
    </source>
</evidence>
<dbReference type="InParanoid" id="A0A7L4YSZ7"/>
<feature type="compositionally biased region" description="Acidic residues" evidence="17">
    <location>
        <begin position="302"/>
        <end position="312"/>
    </location>
</feature>
<feature type="compositionally biased region" description="Low complexity" evidence="17">
    <location>
        <begin position="274"/>
        <end position="301"/>
    </location>
</feature>
<dbReference type="NCBIfam" id="TIGR03592">
    <property type="entry name" value="yidC_oxa1_cterm"/>
    <property type="match status" value="1"/>
</dbReference>
<dbReference type="GO" id="GO:0015031">
    <property type="term" value="P:protein transport"/>
    <property type="evidence" value="ECO:0007669"/>
    <property type="project" value="UniProtKB-KW"/>
</dbReference>
<dbReference type="GO" id="GO:0005886">
    <property type="term" value="C:plasma membrane"/>
    <property type="evidence" value="ECO:0007669"/>
    <property type="project" value="UniProtKB-SubCell"/>
</dbReference>
<accession>A0A7L4YSZ7</accession>
<feature type="transmembrane region" description="Helical" evidence="18">
    <location>
        <begin position="91"/>
        <end position="114"/>
    </location>
</feature>
<dbReference type="GO" id="GO:0032977">
    <property type="term" value="F:membrane insertase activity"/>
    <property type="evidence" value="ECO:0007669"/>
    <property type="project" value="InterPro"/>
</dbReference>
<feature type="compositionally biased region" description="Low complexity" evidence="17">
    <location>
        <begin position="337"/>
        <end position="400"/>
    </location>
</feature>
<keyword evidence="10" id="KW-0143">Chaperone</keyword>
<dbReference type="GO" id="GO:0051205">
    <property type="term" value="P:protein insertion into membrane"/>
    <property type="evidence" value="ECO:0007669"/>
    <property type="project" value="TreeGrafter"/>
</dbReference>
<dbReference type="Pfam" id="PF02096">
    <property type="entry name" value="60KD_IMP"/>
    <property type="match status" value="1"/>
</dbReference>
<dbReference type="EMBL" id="CP047156">
    <property type="protein sequence ID" value="QHC02371.1"/>
    <property type="molecule type" value="Genomic_DNA"/>
</dbReference>
<evidence type="ECO:0000256" key="13">
    <source>
        <dbReference type="ARBA" id="ARBA00031538"/>
    </source>
</evidence>
<dbReference type="InterPro" id="IPR047196">
    <property type="entry name" value="YidC_ALB_C"/>
</dbReference>
<evidence type="ECO:0000256" key="4">
    <source>
        <dbReference type="ARBA" id="ARBA00022448"/>
    </source>
</evidence>
<evidence type="ECO:0000256" key="7">
    <source>
        <dbReference type="ARBA" id="ARBA00022927"/>
    </source>
</evidence>
<evidence type="ECO:0000256" key="1">
    <source>
        <dbReference type="ARBA" id="ARBA00004651"/>
    </source>
</evidence>
<keyword evidence="9 18" id="KW-0472">Membrane</keyword>
<feature type="transmembrane region" description="Helical" evidence="18">
    <location>
        <begin position="25"/>
        <end position="48"/>
    </location>
</feature>
<keyword evidence="7" id="KW-0653">Protein transport</keyword>
<name>A0A7L4YSZ7_9ACTN</name>
<organism evidence="20 21">
    <name type="scientific">Epidermidibacterium keratini</name>
    <dbReference type="NCBI Taxonomy" id="1891644"/>
    <lineage>
        <taxon>Bacteria</taxon>
        <taxon>Bacillati</taxon>
        <taxon>Actinomycetota</taxon>
        <taxon>Actinomycetes</taxon>
        <taxon>Sporichthyales</taxon>
        <taxon>Sporichthyaceae</taxon>
        <taxon>Epidermidibacterium</taxon>
    </lineage>
</organism>
<feature type="transmembrane region" description="Helical" evidence="18">
    <location>
        <begin position="168"/>
        <end position="187"/>
    </location>
</feature>
<dbReference type="PANTHER" id="PTHR12428">
    <property type="entry name" value="OXA1"/>
    <property type="match status" value="1"/>
</dbReference>
<dbReference type="AlphaFoldDB" id="A0A7L4YSZ7"/>
<feature type="compositionally biased region" description="Basic residues" evidence="17">
    <location>
        <begin position="324"/>
        <end position="336"/>
    </location>
</feature>
<comment type="function">
    <text evidence="11">Required for the insertion and/or proper folding and/or complex formation of integral membrane proteins into the membrane. Involved in integration of membrane proteins that insert both dependently and independently of the Sec translocase complex, as well as at least some lipoproteins. Aids folding of multispanning membrane proteins.</text>
</comment>
<dbReference type="OrthoDB" id="9780552at2"/>
<feature type="region of interest" description="Disordered" evidence="17">
    <location>
        <begin position="258"/>
        <end position="410"/>
    </location>
</feature>
<evidence type="ECO:0000256" key="10">
    <source>
        <dbReference type="ARBA" id="ARBA00023186"/>
    </source>
</evidence>
<comment type="subcellular location">
    <subcellularLocation>
        <location evidence="1">Cell membrane</location>
        <topology evidence="1">Multi-pass membrane protein</topology>
    </subcellularLocation>
    <subcellularLocation>
        <location evidence="16">Membrane</location>
        <topology evidence="16">Multi-pass membrane protein</topology>
    </subcellularLocation>
</comment>
<reference evidence="20 21" key="1">
    <citation type="journal article" date="2018" name="Int. J. Syst. Evol. Microbiol.">
        <title>Epidermidibacterium keratini gen. nov., sp. nov., a member of the family Sporichthyaceae, isolated from keratin epidermis.</title>
        <authorList>
            <person name="Lee D.G."/>
            <person name="Trujillo M.E."/>
            <person name="Kang S."/>
            <person name="Nam J.J."/>
            <person name="Kim Y.J."/>
        </authorList>
    </citation>
    <scope>NUCLEOTIDE SEQUENCE [LARGE SCALE GENOMIC DNA]</scope>
    <source>
        <strain evidence="20 21">EPI-7</strain>
    </source>
</reference>
<dbReference type="CDD" id="cd20070">
    <property type="entry name" value="5TM_YidC_Alb3"/>
    <property type="match status" value="1"/>
</dbReference>
<evidence type="ECO:0000259" key="19">
    <source>
        <dbReference type="Pfam" id="PF02096"/>
    </source>
</evidence>
<feature type="compositionally biased region" description="Low complexity" evidence="17">
    <location>
        <begin position="313"/>
        <end position="323"/>
    </location>
</feature>
<evidence type="ECO:0000313" key="20">
    <source>
        <dbReference type="EMBL" id="QHC02371.1"/>
    </source>
</evidence>
<evidence type="ECO:0000256" key="8">
    <source>
        <dbReference type="ARBA" id="ARBA00022989"/>
    </source>
</evidence>
<evidence type="ECO:0000256" key="18">
    <source>
        <dbReference type="SAM" id="Phobius"/>
    </source>
</evidence>
<evidence type="ECO:0000313" key="21">
    <source>
        <dbReference type="Proteomes" id="UP000463857"/>
    </source>
</evidence>
<keyword evidence="4" id="KW-0813">Transport</keyword>
<evidence type="ECO:0000256" key="12">
    <source>
        <dbReference type="ARBA" id="ARBA00026028"/>
    </source>
</evidence>
<dbReference type="PANTHER" id="PTHR12428:SF65">
    <property type="entry name" value="CYTOCHROME C OXIDASE ASSEMBLY PROTEIN COX18, MITOCHONDRIAL"/>
    <property type="match status" value="1"/>
</dbReference>
<keyword evidence="8 18" id="KW-1133">Transmembrane helix</keyword>
<evidence type="ECO:0000256" key="9">
    <source>
        <dbReference type="ARBA" id="ARBA00023136"/>
    </source>
</evidence>
<dbReference type="InterPro" id="IPR028055">
    <property type="entry name" value="YidC/Oxa/ALB_C"/>
</dbReference>
<feature type="transmembrane region" description="Helical" evidence="18">
    <location>
        <begin position="212"/>
        <end position="238"/>
    </location>
</feature>